<name>A0A081XZ90_STRTO</name>
<dbReference type="RefSeq" id="WP_037926798.1">
    <property type="nucleotide sequence ID" value="NZ_JBFADL010000003.1"/>
</dbReference>
<keyword evidence="3" id="KW-1185">Reference proteome</keyword>
<gene>
    <name evidence="2" type="ORF">BU52_02085</name>
</gene>
<proteinExistence type="predicted"/>
<dbReference type="OrthoDB" id="4315969at2"/>
<dbReference type="AlphaFoldDB" id="A0A081XZ90"/>
<feature type="signal peptide" evidence="1">
    <location>
        <begin position="1"/>
        <end position="31"/>
    </location>
</feature>
<comment type="caution">
    <text evidence="2">The sequence shown here is derived from an EMBL/GenBank/DDBJ whole genome shotgun (WGS) entry which is preliminary data.</text>
</comment>
<evidence type="ECO:0000313" key="3">
    <source>
        <dbReference type="Proteomes" id="UP000028341"/>
    </source>
</evidence>
<keyword evidence="1" id="KW-0732">Signal</keyword>
<evidence type="ECO:0000313" key="2">
    <source>
        <dbReference type="EMBL" id="KES08863.1"/>
    </source>
</evidence>
<accession>A0A081XZ90</accession>
<protein>
    <submittedName>
        <fullName evidence="2">Uncharacterized protein</fullName>
    </submittedName>
</protein>
<dbReference type="Proteomes" id="UP000028341">
    <property type="component" value="Unassembled WGS sequence"/>
</dbReference>
<feature type="chain" id="PRO_5001767077" evidence="1">
    <location>
        <begin position="32"/>
        <end position="132"/>
    </location>
</feature>
<reference evidence="2 3" key="1">
    <citation type="submission" date="2014-02" db="EMBL/GenBank/DDBJ databases">
        <title>The genome announcement of Streptomyces toyocaensis NRRL15009.</title>
        <authorList>
            <person name="Hong H.-J."/>
            <person name="Kwun M.J."/>
        </authorList>
    </citation>
    <scope>NUCLEOTIDE SEQUENCE [LARGE SCALE GENOMIC DNA]</scope>
    <source>
        <strain evidence="2 3">NRRL 15009</strain>
    </source>
</reference>
<evidence type="ECO:0000256" key="1">
    <source>
        <dbReference type="SAM" id="SignalP"/>
    </source>
</evidence>
<dbReference type="EMBL" id="JFCB01000001">
    <property type="protein sequence ID" value="KES08863.1"/>
    <property type="molecule type" value="Genomic_DNA"/>
</dbReference>
<organism evidence="2 3">
    <name type="scientific">Streptomyces toyocaensis</name>
    <dbReference type="NCBI Taxonomy" id="55952"/>
    <lineage>
        <taxon>Bacteria</taxon>
        <taxon>Bacillati</taxon>
        <taxon>Actinomycetota</taxon>
        <taxon>Actinomycetes</taxon>
        <taxon>Kitasatosporales</taxon>
        <taxon>Streptomycetaceae</taxon>
        <taxon>Streptomyces</taxon>
    </lineage>
</organism>
<sequence>MRIRSRAMTVAAAAALAAGGLTAATSTSAVAAPAAALSCYGSAKSYSTGTTYAWPTATAWATTTSNCADINVKPSRTVRVSACLLKSSTNEVTCNSYRTIYANTWGTAATTVLDGTKFYLLFDNPSYGQVAY</sequence>
<dbReference type="eggNOG" id="ENOG502ZFNA">
    <property type="taxonomic scope" value="Bacteria"/>
</dbReference>